<dbReference type="Proteomes" id="UP000288675">
    <property type="component" value="Plasmid unnamed1"/>
</dbReference>
<sequence length="77" mass="8874">MNKNYELTYRGQTVYYQIINAPENPGVDSFLVLTKIPKCFGKIDGNLFINEEEIKKHIDYILDEGDECIEGTVMKRG</sequence>
<geneLocation type="plasmid" evidence="1 2">
    <name>unnamed1</name>
</geneLocation>
<accession>A0AAJ4D5D1</accession>
<evidence type="ECO:0000313" key="1">
    <source>
        <dbReference type="EMBL" id="QAT68067.1"/>
    </source>
</evidence>
<evidence type="ECO:0000313" key="2">
    <source>
        <dbReference type="Proteomes" id="UP000288675"/>
    </source>
</evidence>
<protein>
    <submittedName>
        <fullName evidence="1">Uncharacterized protein</fullName>
    </submittedName>
</protein>
<gene>
    <name evidence="1" type="ORF">EQZ20_24655</name>
</gene>
<dbReference type="EMBL" id="CP035233">
    <property type="protein sequence ID" value="QAT68067.1"/>
    <property type="molecule type" value="Genomic_DNA"/>
</dbReference>
<dbReference type="GeneID" id="39505834"/>
<dbReference type="RefSeq" id="WP_128748522.1">
    <property type="nucleotide sequence ID" value="NZ_CP035233.1"/>
</dbReference>
<keyword evidence="1" id="KW-0614">Plasmid</keyword>
<dbReference type="AlphaFoldDB" id="A0AAJ4D5D1"/>
<proteinExistence type="predicted"/>
<organism evidence="1 2">
    <name type="scientific">Bacillus glycinifermentans</name>
    <dbReference type="NCBI Taxonomy" id="1664069"/>
    <lineage>
        <taxon>Bacteria</taxon>
        <taxon>Bacillati</taxon>
        <taxon>Bacillota</taxon>
        <taxon>Bacilli</taxon>
        <taxon>Bacillales</taxon>
        <taxon>Bacillaceae</taxon>
        <taxon>Bacillus</taxon>
    </lineage>
</organism>
<name>A0AAJ4D5D1_9BACI</name>
<reference evidence="1 2" key="1">
    <citation type="submission" date="2019-01" db="EMBL/GenBank/DDBJ databases">
        <title>Genome sequence of Bacillus glycinifermentans SRCM103574.</title>
        <authorList>
            <person name="Kong H.-J."/>
            <person name="Jeong S.-Y."/>
            <person name="Jeong D.-Y."/>
        </authorList>
    </citation>
    <scope>NUCLEOTIDE SEQUENCE [LARGE SCALE GENOMIC DNA]</scope>
    <source>
        <strain evidence="1 2">SRCM103574</strain>
        <plasmid evidence="1 2">unnamed1</plasmid>
    </source>
</reference>